<evidence type="ECO:0000256" key="5">
    <source>
        <dbReference type="ARBA" id="ARBA00022801"/>
    </source>
</evidence>
<dbReference type="VEuPathDB" id="FungiDB:EYZ11_004585"/>
<keyword evidence="4 9" id="KW-0732">Signal</keyword>
<evidence type="ECO:0000313" key="13">
    <source>
        <dbReference type="Proteomes" id="UP000308092"/>
    </source>
</evidence>
<evidence type="ECO:0000256" key="1">
    <source>
        <dbReference type="ARBA" id="ARBA00013091"/>
    </source>
</evidence>
<evidence type="ECO:0000313" key="11">
    <source>
        <dbReference type="EMBL" id="KAA8652263.1"/>
    </source>
</evidence>
<evidence type="ECO:0000256" key="8">
    <source>
        <dbReference type="ARBA" id="ARBA00041313"/>
    </source>
</evidence>
<dbReference type="CDD" id="cd00519">
    <property type="entry name" value="Lipase_3"/>
    <property type="match status" value="1"/>
</dbReference>
<dbReference type="PANTHER" id="PTHR46640:SF1">
    <property type="entry name" value="FUNGAL LIPASE-LIKE DOMAIN-CONTAINING PROTEIN-RELATED"/>
    <property type="match status" value="1"/>
</dbReference>
<evidence type="ECO:0000256" key="7">
    <source>
        <dbReference type="ARBA" id="ARBA00037991"/>
    </source>
</evidence>
<gene>
    <name evidence="11" type="ORF">ATNIH1004_001167</name>
    <name evidence="12" type="ORF">EYZ11_004585</name>
</gene>
<name>A0A4S3JKF1_9EURO</name>
<keyword evidence="5" id="KW-0378">Hydrolase</keyword>
<evidence type="ECO:0000256" key="4">
    <source>
        <dbReference type="ARBA" id="ARBA00022729"/>
    </source>
</evidence>
<protein>
    <recommendedName>
        <fullName evidence="1">feruloyl esterase</fullName>
        <ecNumber evidence="1">3.1.1.73</ecNumber>
    </recommendedName>
    <alternativeName>
        <fullName evidence="8">Ferulic acid esterase A</fullName>
    </alternativeName>
</protein>
<dbReference type="EMBL" id="SOSA01000135">
    <property type="protein sequence ID" value="THC95943.1"/>
    <property type="molecule type" value="Genomic_DNA"/>
</dbReference>
<keyword evidence="3" id="KW-0119">Carbohydrate metabolism</keyword>
<reference evidence="11 14" key="2">
    <citation type="submission" date="2019-08" db="EMBL/GenBank/DDBJ databases">
        <title>The genome sequence of a newly discovered highly antifungal drug resistant Aspergillus species, Aspergillus tanneri NIH 1004.</title>
        <authorList>
            <person name="Mounaud S."/>
            <person name="Singh I."/>
            <person name="Joardar V."/>
            <person name="Pakala S."/>
            <person name="Pakala S."/>
            <person name="Venepally P."/>
            <person name="Chung J.K."/>
            <person name="Losada L."/>
            <person name="Nierman W.C."/>
        </authorList>
    </citation>
    <scope>NUCLEOTIDE SEQUENCE [LARGE SCALE GENOMIC DNA]</scope>
    <source>
        <strain evidence="11 14">NIH1004</strain>
    </source>
</reference>
<dbReference type="GO" id="GO:0045493">
    <property type="term" value="P:xylan catabolic process"/>
    <property type="evidence" value="ECO:0007669"/>
    <property type="project" value="UniProtKB-KW"/>
</dbReference>
<comment type="similarity">
    <text evidence="7">Belongs to the AB hydrolase superfamily. FaeA family.</text>
</comment>
<keyword evidence="3" id="KW-0624">Polysaccharide degradation</keyword>
<dbReference type="Proteomes" id="UP000308092">
    <property type="component" value="Unassembled WGS sequence"/>
</dbReference>
<keyword evidence="2" id="KW-0719">Serine esterase</keyword>
<dbReference type="EMBL" id="QUQM01000002">
    <property type="protein sequence ID" value="KAA8652263.1"/>
    <property type="molecule type" value="Genomic_DNA"/>
</dbReference>
<dbReference type="EC" id="3.1.1.73" evidence="1"/>
<feature type="domain" description="Fungal lipase-type" evidence="10">
    <location>
        <begin position="115"/>
        <end position="272"/>
    </location>
</feature>
<evidence type="ECO:0000256" key="2">
    <source>
        <dbReference type="ARBA" id="ARBA00022487"/>
    </source>
</evidence>
<keyword evidence="3" id="KW-0858">Xylan degradation</keyword>
<evidence type="ECO:0000256" key="9">
    <source>
        <dbReference type="SAM" id="SignalP"/>
    </source>
</evidence>
<feature type="signal peptide" evidence="9">
    <location>
        <begin position="1"/>
        <end position="20"/>
    </location>
</feature>
<dbReference type="GO" id="GO:0006629">
    <property type="term" value="P:lipid metabolic process"/>
    <property type="evidence" value="ECO:0007669"/>
    <property type="project" value="InterPro"/>
</dbReference>
<feature type="chain" id="PRO_5033448577" description="feruloyl esterase" evidence="9">
    <location>
        <begin position="21"/>
        <end position="408"/>
    </location>
</feature>
<evidence type="ECO:0000313" key="14">
    <source>
        <dbReference type="Proteomes" id="UP000324241"/>
    </source>
</evidence>
<organism evidence="12 13">
    <name type="scientific">Aspergillus tanneri</name>
    <dbReference type="NCBI Taxonomy" id="1220188"/>
    <lineage>
        <taxon>Eukaryota</taxon>
        <taxon>Fungi</taxon>
        <taxon>Dikarya</taxon>
        <taxon>Ascomycota</taxon>
        <taxon>Pezizomycotina</taxon>
        <taxon>Eurotiomycetes</taxon>
        <taxon>Eurotiomycetidae</taxon>
        <taxon>Eurotiales</taxon>
        <taxon>Aspergillaceae</taxon>
        <taxon>Aspergillus</taxon>
        <taxon>Aspergillus subgen. Circumdati</taxon>
    </lineage>
</organism>
<dbReference type="InterPro" id="IPR051299">
    <property type="entry name" value="AB_hydrolase_lip/est"/>
</dbReference>
<dbReference type="RefSeq" id="XP_033431624.1">
    <property type="nucleotide sequence ID" value="XM_033565867.1"/>
</dbReference>
<dbReference type="STRING" id="1220188.A0A4S3JKF1"/>
<sequence>MTSDRYLALFLALIFLPCFSASNTLWSSDETPDQRHKSNRTLSPLVFASLEELSRVVDVSYCVGNTGIWKPFACLNHCAELPSFELITTWHTGPLLSDSCGYIAFSHPPSPKRIIVAFRGTYSITNTIVDLSAYPQPYTPYNVDDGHKGEEPPQCPNCTVHAGFMTSWRNTRDTVLHHVSVARERYPDYELILVGHSLGGAVAALAGLEMQLRGWAPQVTTFGEPKIGNGNFVRFLNAMFGLNDAERLSDDRQWRFRRVTHIHDPVPLLPLDKWGYEMHAGEMFISKVHLAPSILDVNLCEGNNDSRCISSTLDAQELAIREIGSTLTEGKCSPNWAYLEEQAILMHRDSFDSALLAQGISDLQQSWLGLPWNRIPAWYRLWELFFTHRDYFWRLGLCVPGGDPTGKG</sequence>
<proteinExistence type="inferred from homology"/>
<evidence type="ECO:0000313" key="12">
    <source>
        <dbReference type="EMBL" id="THC95943.1"/>
    </source>
</evidence>
<dbReference type="AlphaFoldDB" id="A0A4S3JKF1"/>
<evidence type="ECO:0000256" key="6">
    <source>
        <dbReference type="ARBA" id="ARBA00034075"/>
    </source>
</evidence>
<dbReference type="PANTHER" id="PTHR46640">
    <property type="entry name" value="TRIACYLGLYCEROL LIPASE, PUTATIVE (AFU_ORTHOLOGUE AFUA_6G06510)-RELATED"/>
    <property type="match status" value="1"/>
</dbReference>
<evidence type="ECO:0000256" key="3">
    <source>
        <dbReference type="ARBA" id="ARBA00022651"/>
    </source>
</evidence>
<dbReference type="InterPro" id="IPR029058">
    <property type="entry name" value="AB_hydrolase_fold"/>
</dbReference>
<comment type="catalytic activity">
    <reaction evidence="6">
        <text>feruloyl-polysaccharide + H2O = ferulate + polysaccharide.</text>
        <dbReference type="EC" id="3.1.1.73"/>
    </reaction>
</comment>
<keyword evidence="13" id="KW-1185">Reference proteome</keyword>
<dbReference type="Proteomes" id="UP000324241">
    <property type="component" value="Unassembled WGS sequence"/>
</dbReference>
<dbReference type="Gene3D" id="3.40.50.1820">
    <property type="entry name" value="alpha/beta hydrolase"/>
    <property type="match status" value="1"/>
</dbReference>
<dbReference type="SUPFAM" id="SSF53474">
    <property type="entry name" value="alpha/beta-Hydrolases"/>
    <property type="match status" value="1"/>
</dbReference>
<dbReference type="GeneID" id="54323869"/>
<dbReference type="GO" id="GO:0030600">
    <property type="term" value="F:feruloyl esterase activity"/>
    <property type="evidence" value="ECO:0007669"/>
    <property type="project" value="UniProtKB-EC"/>
</dbReference>
<reference evidence="12 13" key="1">
    <citation type="submission" date="2019-03" db="EMBL/GenBank/DDBJ databases">
        <title>The genome sequence of a newly discovered highly antifungal drug resistant Aspergillus species, Aspergillus tanneri NIH 1004.</title>
        <authorList>
            <person name="Mounaud S."/>
            <person name="Singh I."/>
            <person name="Joardar V."/>
            <person name="Pakala S."/>
            <person name="Pakala S."/>
            <person name="Venepally P."/>
            <person name="Hoover J."/>
            <person name="Nierman W."/>
            <person name="Chung J."/>
            <person name="Losada L."/>
        </authorList>
    </citation>
    <scope>NUCLEOTIDE SEQUENCE [LARGE SCALE GENOMIC DNA]</scope>
    <source>
        <strain evidence="12 13">NIH1004</strain>
    </source>
</reference>
<comment type="caution">
    <text evidence="12">The sequence shown here is derived from an EMBL/GenBank/DDBJ whole genome shotgun (WGS) entry which is preliminary data.</text>
</comment>
<dbReference type="InterPro" id="IPR002921">
    <property type="entry name" value="Fungal_lipase-type"/>
</dbReference>
<evidence type="ECO:0000259" key="10">
    <source>
        <dbReference type="Pfam" id="PF01764"/>
    </source>
</evidence>
<dbReference type="Pfam" id="PF01764">
    <property type="entry name" value="Lipase_3"/>
    <property type="match status" value="1"/>
</dbReference>
<dbReference type="OrthoDB" id="406844at2759"/>
<accession>A0A4S3JKF1</accession>